<evidence type="ECO:0000313" key="1">
    <source>
        <dbReference type="EMBL" id="KAI7997792.1"/>
    </source>
</evidence>
<sequence>MQPRGSGSSSKLNRNEIEKSRRLQLKDLYSKLASLILKQSSEKGLPLRNMLEQATKYVVELKQNVEELKRRKAALKGDEGGSKEERLPVLMVRRMGSTLEVNLSTGLDKKFKLHEVLSVLKEEGLEVVSASYSTVGNQTFYTIHAQILYSRIGIETSRMHERLEALIY</sequence>
<proteinExistence type="predicted"/>
<comment type="caution">
    <text evidence="1">The sequence shown here is derived from an EMBL/GenBank/DDBJ whole genome shotgun (WGS) entry which is preliminary data.</text>
</comment>
<reference evidence="1 2" key="1">
    <citation type="journal article" date="2022" name="Plant J.">
        <title>Chromosome-level genome of Camellia lanceoleosa provides a valuable resource for understanding genome evolution and self-incompatibility.</title>
        <authorList>
            <person name="Gong W."/>
            <person name="Xiao S."/>
            <person name="Wang L."/>
            <person name="Liao Z."/>
            <person name="Chang Y."/>
            <person name="Mo W."/>
            <person name="Hu G."/>
            <person name="Li W."/>
            <person name="Zhao G."/>
            <person name="Zhu H."/>
            <person name="Hu X."/>
            <person name="Ji K."/>
            <person name="Xiang X."/>
            <person name="Song Q."/>
            <person name="Yuan D."/>
            <person name="Jin S."/>
            <person name="Zhang L."/>
        </authorList>
    </citation>
    <scope>NUCLEOTIDE SEQUENCE [LARGE SCALE GENOMIC DNA]</scope>
    <source>
        <strain evidence="1">SQ_2022a</strain>
    </source>
</reference>
<keyword evidence="2" id="KW-1185">Reference proteome</keyword>
<dbReference type="Proteomes" id="UP001060215">
    <property type="component" value="Chromosome 10"/>
</dbReference>
<dbReference type="EMBL" id="CM045767">
    <property type="protein sequence ID" value="KAI7997792.1"/>
    <property type="molecule type" value="Genomic_DNA"/>
</dbReference>
<accession>A0ACC0GBM3</accession>
<protein>
    <submittedName>
        <fullName evidence="1">Transcription factor bHLH167</fullName>
    </submittedName>
</protein>
<organism evidence="1 2">
    <name type="scientific">Camellia lanceoleosa</name>
    <dbReference type="NCBI Taxonomy" id="1840588"/>
    <lineage>
        <taxon>Eukaryota</taxon>
        <taxon>Viridiplantae</taxon>
        <taxon>Streptophyta</taxon>
        <taxon>Embryophyta</taxon>
        <taxon>Tracheophyta</taxon>
        <taxon>Spermatophyta</taxon>
        <taxon>Magnoliopsida</taxon>
        <taxon>eudicotyledons</taxon>
        <taxon>Gunneridae</taxon>
        <taxon>Pentapetalae</taxon>
        <taxon>asterids</taxon>
        <taxon>Ericales</taxon>
        <taxon>Theaceae</taxon>
        <taxon>Camellia</taxon>
    </lineage>
</organism>
<gene>
    <name evidence="1" type="ORF">LOK49_LG10G00393</name>
</gene>
<evidence type="ECO:0000313" key="2">
    <source>
        <dbReference type="Proteomes" id="UP001060215"/>
    </source>
</evidence>
<name>A0ACC0GBM3_9ERIC</name>